<proteinExistence type="predicted"/>
<dbReference type="STRING" id="42155.A0A0R3Q549"/>
<evidence type="ECO:0000313" key="3">
    <source>
        <dbReference type="WBParaSite" id="BTMF_0000143901-mRNA-1"/>
    </source>
</evidence>
<evidence type="ECO:0000313" key="1">
    <source>
        <dbReference type="EMBL" id="VDO08601.1"/>
    </source>
</evidence>
<reference evidence="3" key="1">
    <citation type="submission" date="2017-02" db="UniProtKB">
        <authorList>
            <consortium name="WormBaseParasite"/>
        </authorList>
    </citation>
    <scope>IDENTIFICATION</scope>
</reference>
<dbReference type="WBParaSite" id="BTMF_0000143901-mRNA-1">
    <property type="protein sequence ID" value="BTMF_0000143901-mRNA-1"/>
    <property type="gene ID" value="BTMF_0000143901"/>
</dbReference>
<accession>A0A0R3Q549</accession>
<dbReference type="EMBL" id="UZAG01000489">
    <property type="protein sequence ID" value="VDO08601.1"/>
    <property type="molecule type" value="Genomic_DNA"/>
</dbReference>
<gene>
    <name evidence="1" type="ORF">BTMF_LOCUS781</name>
</gene>
<sequence>MRHDIAYAKSAKLEDRHAADYTLQEDAWKRFKADDSGLGEKANAWFVTTAMRAKRALGAGVSQPKYTPYPANLDDVDMAKLSKAVATKKGLVLTFRCNRTKESISGDTRIPLTAKQIRGVVSSHAKNKDAKVRITTAQLKSANSVEGGFLPALLAATPAIAAAITGGISAYNNKKANDKLVEERIRHNKAMEALTANAGAKGDGVYIGKKPASGDGVYINKKPTRGEGARCRKKGVVGNGLYQELLKKKKSL</sequence>
<reference evidence="1 2" key="2">
    <citation type="submission" date="2018-11" db="EMBL/GenBank/DDBJ databases">
        <authorList>
            <consortium name="Pathogen Informatics"/>
        </authorList>
    </citation>
    <scope>NUCLEOTIDE SEQUENCE [LARGE SCALE GENOMIC DNA]</scope>
</reference>
<evidence type="ECO:0000313" key="2">
    <source>
        <dbReference type="Proteomes" id="UP000280834"/>
    </source>
</evidence>
<protein>
    <submittedName>
        <fullName evidence="1 3">Uncharacterized protein</fullName>
    </submittedName>
</protein>
<organism evidence="3">
    <name type="scientific">Brugia timori</name>
    <dbReference type="NCBI Taxonomy" id="42155"/>
    <lineage>
        <taxon>Eukaryota</taxon>
        <taxon>Metazoa</taxon>
        <taxon>Ecdysozoa</taxon>
        <taxon>Nematoda</taxon>
        <taxon>Chromadorea</taxon>
        <taxon>Rhabditida</taxon>
        <taxon>Spirurina</taxon>
        <taxon>Spiruromorpha</taxon>
        <taxon>Filarioidea</taxon>
        <taxon>Onchocercidae</taxon>
        <taxon>Brugia</taxon>
    </lineage>
</organism>
<dbReference type="Proteomes" id="UP000280834">
    <property type="component" value="Unassembled WGS sequence"/>
</dbReference>
<name>A0A0R3Q549_9BILA</name>
<dbReference type="AlphaFoldDB" id="A0A0R3Q549"/>
<keyword evidence="2" id="KW-1185">Reference proteome</keyword>